<evidence type="ECO:0000256" key="1">
    <source>
        <dbReference type="SAM" id="MobiDB-lite"/>
    </source>
</evidence>
<dbReference type="RefSeq" id="NP_001355402.1">
    <property type="nucleotide sequence ID" value="NM_001368605.2"/>
</dbReference>
<sequence>MSIFSRFLSFFYSVKAKIVSKMESENRKFIGVFELLDHLKESENERRKSEILPFDSHLKDEPKQTEMSYIELDKGILLPLKSKPKMRETKTIVGLYDTDSEDEEILFSKEMLNRLRKREAVMKNPQLPTTSAITETIAIDTSCEKSAPVSSSSSSKQQSSVSPPLSDR</sequence>
<feature type="region of interest" description="Disordered" evidence="1">
    <location>
        <begin position="142"/>
        <end position="168"/>
    </location>
</feature>
<dbReference type="SMR" id="A0A3B1E4S1"/>
<dbReference type="Proteomes" id="UP000001940">
    <property type="component" value="Chromosome II"/>
</dbReference>
<dbReference type="EMBL" id="BX284602">
    <property type="protein sequence ID" value="VAY52112.1"/>
    <property type="molecule type" value="Genomic_DNA"/>
</dbReference>
<evidence type="ECO:0000313" key="3">
    <source>
        <dbReference type="Proteomes" id="UP000001940"/>
    </source>
</evidence>
<protein>
    <submittedName>
        <fullName evidence="2">Centrosomal protein CEP104 N-terminal domain-containing protein</fullName>
    </submittedName>
</protein>
<dbReference type="ExpressionAtlas" id="A0A3B1E4S1">
    <property type="expression patterns" value="baseline and differential"/>
</dbReference>
<feature type="compositionally biased region" description="Low complexity" evidence="1">
    <location>
        <begin position="145"/>
        <end position="168"/>
    </location>
</feature>
<keyword evidence="3" id="KW-1185">Reference proteome</keyword>
<proteinExistence type="predicted"/>
<evidence type="ECO:0000313" key="2">
    <source>
        <dbReference type="EMBL" id="VAY52112.1"/>
    </source>
</evidence>
<name>A0A3B1E4S1_CAEEL</name>
<organism evidence="2 3">
    <name type="scientific">Caenorhabditis elegans</name>
    <dbReference type="NCBI Taxonomy" id="6239"/>
    <lineage>
        <taxon>Eukaryota</taxon>
        <taxon>Metazoa</taxon>
        <taxon>Ecdysozoa</taxon>
        <taxon>Nematoda</taxon>
        <taxon>Chromadorea</taxon>
        <taxon>Rhabditida</taxon>
        <taxon>Rhabditina</taxon>
        <taxon>Rhabditomorpha</taxon>
        <taxon>Rhabditoidea</taxon>
        <taxon>Rhabditidae</taxon>
        <taxon>Peloderinae</taxon>
        <taxon>Caenorhabditis</taxon>
    </lineage>
</organism>
<dbReference type="AGR" id="WB:WBGene00015517"/>
<reference evidence="2 3" key="1">
    <citation type="journal article" date="1998" name="Science">
        <title>Genome sequence of the nematode C. elegans: a platform for investigating biology.</title>
        <authorList>
            <consortium name="The C. elegans sequencing consortium"/>
            <person name="Sulson J.E."/>
            <person name="Waterston R."/>
        </authorList>
    </citation>
    <scope>NUCLEOTIDE SEQUENCE [LARGE SCALE GENOMIC DNA]</scope>
    <source>
        <strain evidence="2 3">Bristol N2</strain>
    </source>
</reference>
<dbReference type="GeneID" id="182287"/>
<dbReference type="Bgee" id="WBGene00015517">
    <property type="expression patterns" value="Expressed in pharyngeal muscle cell (C elegans) and 3 other cell types or tissues"/>
</dbReference>
<accession>A0A3B1E4S1</accession>
<dbReference type="WormBase" id="C06A8.8c">
    <property type="protein sequence ID" value="CE52680"/>
    <property type="gene ID" value="WBGene00015517"/>
    <property type="gene designation" value="cepr-104.2"/>
</dbReference>
<dbReference type="AlphaFoldDB" id="A0A3B1E4S1"/>
<dbReference type="CTD" id="182287"/>
<evidence type="ECO:0000313" key="4">
    <source>
        <dbReference type="WormBase" id="C06A8.8c"/>
    </source>
</evidence>
<gene>
    <name evidence="2 4" type="primary">cepr-104.2</name>
    <name evidence="4" type="ORF">C06A8.8</name>
    <name evidence="2" type="ORF">CELE_C06A8.8</name>
</gene>